<gene>
    <name evidence="24" type="primary">coxB</name>
    <name evidence="24" type="ORF">CWI75_03350</name>
</gene>
<dbReference type="PROSITE" id="PS50999">
    <property type="entry name" value="COX2_TM"/>
    <property type="match status" value="1"/>
</dbReference>
<dbReference type="EMBL" id="PKLZ01000001">
    <property type="protein sequence ID" value="PLW84389.1"/>
    <property type="molecule type" value="Genomic_DNA"/>
</dbReference>
<dbReference type="SUPFAM" id="SSF46626">
    <property type="entry name" value="Cytochrome c"/>
    <property type="match status" value="1"/>
</dbReference>
<dbReference type="GO" id="GO:0042773">
    <property type="term" value="P:ATP synthesis coupled electron transport"/>
    <property type="evidence" value="ECO:0007669"/>
    <property type="project" value="TreeGrafter"/>
</dbReference>
<evidence type="ECO:0000256" key="7">
    <source>
        <dbReference type="ARBA" id="ARBA00022723"/>
    </source>
</evidence>
<dbReference type="Gene3D" id="1.10.760.10">
    <property type="entry name" value="Cytochrome c-like domain"/>
    <property type="match status" value="1"/>
</dbReference>
<accession>A0A2N5Y7P4</accession>
<dbReference type="SUPFAM" id="SSF49503">
    <property type="entry name" value="Cupredoxins"/>
    <property type="match status" value="1"/>
</dbReference>
<evidence type="ECO:0000256" key="17">
    <source>
        <dbReference type="RuleBase" id="RU000456"/>
    </source>
</evidence>
<comment type="caution">
    <text evidence="24">The sequence shown here is derived from an EMBL/GenBank/DDBJ whole genome shotgun (WGS) entry which is preliminary data.</text>
</comment>
<evidence type="ECO:0000259" key="23">
    <source>
        <dbReference type="PROSITE" id="PS51007"/>
    </source>
</evidence>
<keyword evidence="7 16" id="KW-0479">Metal-binding</keyword>
<keyword evidence="8" id="KW-1278">Translocase</keyword>
<organism evidence="24 25">
    <name type="scientific">Kineobactrum sediminis</name>
    <dbReference type="NCBI Taxonomy" id="1905677"/>
    <lineage>
        <taxon>Bacteria</taxon>
        <taxon>Pseudomonadati</taxon>
        <taxon>Pseudomonadota</taxon>
        <taxon>Gammaproteobacteria</taxon>
        <taxon>Cellvibrionales</taxon>
        <taxon>Halieaceae</taxon>
        <taxon>Kineobactrum</taxon>
    </lineage>
</organism>
<comment type="subcellular location">
    <subcellularLocation>
        <location evidence="17">Cell membrane</location>
        <topology evidence="17">Multi-pass membrane protein</topology>
    </subcellularLocation>
    <subcellularLocation>
        <location evidence="1">Membrane</location>
        <topology evidence="1">Multi-pass membrane protein</topology>
    </subcellularLocation>
</comment>
<keyword evidence="12 18" id="KW-0186">Copper</keyword>
<feature type="signal peptide" evidence="20">
    <location>
        <begin position="1"/>
        <end position="29"/>
    </location>
</feature>
<dbReference type="GO" id="GO:0005886">
    <property type="term" value="C:plasma membrane"/>
    <property type="evidence" value="ECO:0007669"/>
    <property type="project" value="UniProtKB-SubCell"/>
</dbReference>
<dbReference type="SUPFAM" id="SSF81464">
    <property type="entry name" value="Cytochrome c oxidase subunit II-like, transmembrane region"/>
    <property type="match status" value="1"/>
</dbReference>
<evidence type="ECO:0000256" key="12">
    <source>
        <dbReference type="ARBA" id="ARBA00023008"/>
    </source>
</evidence>
<protein>
    <recommendedName>
        <fullName evidence="18">Cytochrome c oxidase subunit 2</fullName>
        <ecNumber evidence="18">7.1.1.9</ecNumber>
    </recommendedName>
</protein>
<reference evidence="25" key="1">
    <citation type="submission" date="2017-11" db="EMBL/GenBank/DDBJ databases">
        <title>The draft genome sequence of Chromatocurvus sp. F02.</title>
        <authorList>
            <person name="Du Z.-J."/>
            <person name="Chang Y.-Q."/>
        </authorList>
    </citation>
    <scope>NUCLEOTIDE SEQUENCE [LARGE SCALE GENOMIC DNA]</scope>
    <source>
        <strain evidence="25">F02</strain>
    </source>
</reference>
<dbReference type="InterPro" id="IPR036257">
    <property type="entry name" value="Cyt_c_oxidase_su2_TM_sf"/>
</dbReference>
<comment type="cofactor">
    <cofactor evidence="18">
        <name>Cu cation</name>
        <dbReference type="ChEBI" id="CHEBI:23378"/>
    </cofactor>
    <text evidence="18">Binds a copper A center.</text>
</comment>
<evidence type="ECO:0000256" key="4">
    <source>
        <dbReference type="ARBA" id="ARBA00022617"/>
    </source>
</evidence>
<dbReference type="EC" id="7.1.1.9" evidence="18"/>
<dbReference type="InterPro" id="IPR008972">
    <property type="entry name" value="Cupredoxin"/>
</dbReference>
<evidence type="ECO:0000256" key="11">
    <source>
        <dbReference type="ARBA" id="ARBA00023004"/>
    </source>
</evidence>
<dbReference type="Pfam" id="PF02790">
    <property type="entry name" value="COX2_TM"/>
    <property type="match status" value="1"/>
</dbReference>
<comment type="catalytic activity">
    <reaction evidence="15 18">
        <text>4 Fe(II)-[cytochrome c] + O2 + 8 H(+)(in) = 4 Fe(III)-[cytochrome c] + 2 H2O + 4 H(+)(out)</text>
        <dbReference type="Rhea" id="RHEA:11436"/>
        <dbReference type="Rhea" id="RHEA-COMP:10350"/>
        <dbReference type="Rhea" id="RHEA-COMP:14399"/>
        <dbReference type="ChEBI" id="CHEBI:15377"/>
        <dbReference type="ChEBI" id="CHEBI:15378"/>
        <dbReference type="ChEBI" id="CHEBI:15379"/>
        <dbReference type="ChEBI" id="CHEBI:29033"/>
        <dbReference type="ChEBI" id="CHEBI:29034"/>
        <dbReference type="EC" id="7.1.1.9"/>
    </reaction>
</comment>
<evidence type="ECO:0000256" key="6">
    <source>
        <dbReference type="ARBA" id="ARBA00022692"/>
    </source>
</evidence>
<keyword evidence="20" id="KW-0732">Signal</keyword>
<dbReference type="InterPro" id="IPR045187">
    <property type="entry name" value="CcO_II"/>
</dbReference>
<evidence type="ECO:0000256" key="9">
    <source>
        <dbReference type="ARBA" id="ARBA00022982"/>
    </source>
</evidence>
<evidence type="ECO:0000313" key="25">
    <source>
        <dbReference type="Proteomes" id="UP000234845"/>
    </source>
</evidence>
<evidence type="ECO:0000256" key="5">
    <source>
        <dbReference type="ARBA" id="ARBA00022660"/>
    </source>
</evidence>
<name>A0A2N5Y7P4_9GAMM</name>
<evidence type="ECO:0000259" key="21">
    <source>
        <dbReference type="PROSITE" id="PS50857"/>
    </source>
</evidence>
<dbReference type="AlphaFoldDB" id="A0A2N5Y7P4"/>
<dbReference type="GO" id="GO:0005507">
    <property type="term" value="F:copper ion binding"/>
    <property type="evidence" value="ECO:0007669"/>
    <property type="project" value="InterPro"/>
</dbReference>
<keyword evidence="25" id="KW-1185">Reference proteome</keyword>
<feature type="domain" description="Cytochrome oxidase subunit II copper A binding" evidence="21">
    <location>
        <begin position="127"/>
        <end position="267"/>
    </location>
</feature>
<keyword evidence="6 17" id="KW-0812">Transmembrane</keyword>
<keyword evidence="11 16" id="KW-0408">Iron</keyword>
<evidence type="ECO:0000256" key="10">
    <source>
        <dbReference type="ARBA" id="ARBA00022989"/>
    </source>
</evidence>
<sequence>MVLKANRLRKLALAPVLMLLSLASAGVLAAGGKVNQVNMSPGATEIGQSIFDLHMLIFWICVIIGALVFGVMFYSIYYHRKSRGVTPSTFHESTKVEIAWTVVPFLILIGMAVPATSTLLEIYDFDDAEMDIMVTGFQWRWKYEYLNEEGENVVFFSSLRTPQSEIRNAEAKGEHYLLEVDEPMVIPVDTKVRFLVTANDVIHSWWVPELAVKKDAIPGFINETWTRVSTEGIYRGQCAELCGKDHGFMPIVVNVVSKEDYAEWLDEKQAQAAQVSELMAQTFTLDELMERGETVYDRNCLACHGANGEGGVGTPIAGSPIATGDIDAHLEIGINGVPGTAMQAFGSQINNVEMAAVITYQRNAFGNNMGDMVQPIDVYNHKQGQGEN</sequence>
<evidence type="ECO:0000256" key="16">
    <source>
        <dbReference type="PROSITE-ProRule" id="PRU00433"/>
    </source>
</evidence>
<dbReference type="InterPro" id="IPR009056">
    <property type="entry name" value="Cyt_c-like_dom"/>
</dbReference>
<keyword evidence="4 16" id="KW-0349">Heme</keyword>
<evidence type="ECO:0000256" key="8">
    <source>
        <dbReference type="ARBA" id="ARBA00022967"/>
    </source>
</evidence>
<feature type="domain" description="Cytochrome oxidase subunit II transmembrane region profile" evidence="22">
    <location>
        <begin position="28"/>
        <end position="126"/>
    </location>
</feature>
<feature type="transmembrane region" description="Helical" evidence="19">
    <location>
        <begin position="98"/>
        <end position="120"/>
    </location>
</feature>
<dbReference type="Pfam" id="PF00116">
    <property type="entry name" value="COX2"/>
    <property type="match status" value="1"/>
</dbReference>
<dbReference type="PROSITE" id="PS50857">
    <property type="entry name" value="COX2_CUA"/>
    <property type="match status" value="1"/>
</dbReference>
<comment type="function">
    <text evidence="14 18">Subunits I and II form the functional core of the enzyme complex. Electrons originating in cytochrome c are transferred via heme a and Cu(A) to the binuclear center formed by heme a3 and Cu(B).</text>
</comment>
<evidence type="ECO:0000256" key="1">
    <source>
        <dbReference type="ARBA" id="ARBA00004141"/>
    </source>
</evidence>
<dbReference type="InterPro" id="IPR002429">
    <property type="entry name" value="CcO_II-like_C"/>
</dbReference>
<dbReference type="GO" id="GO:0016491">
    <property type="term" value="F:oxidoreductase activity"/>
    <property type="evidence" value="ECO:0007669"/>
    <property type="project" value="InterPro"/>
</dbReference>
<evidence type="ECO:0000256" key="20">
    <source>
        <dbReference type="SAM" id="SignalP"/>
    </source>
</evidence>
<evidence type="ECO:0000256" key="19">
    <source>
        <dbReference type="SAM" id="Phobius"/>
    </source>
</evidence>
<evidence type="ECO:0000256" key="3">
    <source>
        <dbReference type="ARBA" id="ARBA00022448"/>
    </source>
</evidence>
<dbReference type="InterPro" id="IPR014222">
    <property type="entry name" value="Cyt_c_oxidase_su2"/>
</dbReference>
<dbReference type="Proteomes" id="UP000234845">
    <property type="component" value="Unassembled WGS sequence"/>
</dbReference>
<comment type="similarity">
    <text evidence="2 17">Belongs to the cytochrome c oxidase subunit 2 family.</text>
</comment>
<evidence type="ECO:0000256" key="18">
    <source>
        <dbReference type="RuleBase" id="RU004024"/>
    </source>
</evidence>
<dbReference type="Pfam" id="PF13442">
    <property type="entry name" value="Cytochrome_CBB3"/>
    <property type="match status" value="1"/>
</dbReference>
<evidence type="ECO:0000256" key="13">
    <source>
        <dbReference type="ARBA" id="ARBA00023136"/>
    </source>
</evidence>
<dbReference type="PRINTS" id="PR01166">
    <property type="entry name" value="CYCOXIDASEII"/>
</dbReference>
<dbReference type="OrthoDB" id="9781261at2"/>
<feature type="domain" description="Cytochrome c" evidence="23">
    <location>
        <begin position="287"/>
        <end position="365"/>
    </location>
</feature>
<evidence type="ECO:0000256" key="15">
    <source>
        <dbReference type="ARBA" id="ARBA00047816"/>
    </source>
</evidence>
<evidence type="ECO:0000313" key="24">
    <source>
        <dbReference type="EMBL" id="PLW84389.1"/>
    </source>
</evidence>
<evidence type="ECO:0000259" key="22">
    <source>
        <dbReference type="PROSITE" id="PS50999"/>
    </source>
</evidence>
<dbReference type="PANTHER" id="PTHR22888:SF9">
    <property type="entry name" value="CYTOCHROME C OXIDASE SUBUNIT 2"/>
    <property type="match status" value="1"/>
</dbReference>
<dbReference type="Gene3D" id="1.10.287.90">
    <property type="match status" value="1"/>
</dbReference>
<dbReference type="InterPro" id="IPR036909">
    <property type="entry name" value="Cyt_c-like_dom_sf"/>
</dbReference>
<dbReference type="Gene3D" id="2.60.40.420">
    <property type="entry name" value="Cupredoxins - blue copper proteins"/>
    <property type="match status" value="1"/>
</dbReference>
<dbReference type="InterPro" id="IPR011759">
    <property type="entry name" value="Cyt_c_oxidase_su2_TM_dom"/>
</dbReference>
<keyword evidence="10 19" id="KW-1133">Transmembrane helix</keyword>
<keyword evidence="9 17" id="KW-0249">Electron transport</keyword>
<keyword evidence="5 17" id="KW-0679">Respiratory chain</keyword>
<dbReference type="PROSITE" id="PS51007">
    <property type="entry name" value="CYTC"/>
    <property type="match status" value="1"/>
</dbReference>
<evidence type="ECO:0000256" key="14">
    <source>
        <dbReference type="ARBA" id="ARBA00024688"/>
    </source>
</evidence>
<dbReference type="GO" id="GO:0004129">
    <property type="term" value="F:cytochrome-c oxidase activity"/>
    <property type="evidence" value="ECO:0007669"/>
    <property type="project" value="UniProtKB-EC"/>
</dbReference>
<keyword evidence="13 19" id="KW-0472">Membrane</keyword>
<feature type="chain" id="PRO_5014904947" description="Cytochrome c oxidase subunit 2" evidence="20">
    <location>
        <begin position="30"/>
        <end position="388"/>
    </location>
</feature>
<dbReference type="PROSITE" id="PS00078">
    <property type="entry name" value="COX2"/>
    <property type="match status" value="1"/>
</dbReference>
<keyword evidence="3 17" id="KW-0813">Transport</keyword>
<dbReference type="GO" id="GO:0020037">
    <property type="term" value="F:heme binding"/>
    <property type="evidence" value="ECO:0007669"/>
    <property type="project" value="InterPro"/>
</dbReference>
<feature type="transmembrane region" description="Helical" evidence="19">
    <location>
        <begin position="53"/>
        <end position="77"/>
    </location>
</feature>
<evidence type="ECO:0000256" key="2">
    <source>
        <dbReference type="ARBA" id="ARBA00007866"/>
    </source>
</evidence>
<dbReference type="NCBIfam" id="TIGR02866">
    <property type="entry name" value="CoxB"/>
    <property type="match status" value="1"/>
</dbReference>
<dbReference type="PANTHER" id="PTHR22888">
    <property type="entry name" value="CYTOCHROME C OXIDASE, SUBUNIT II"/>
    <property type="match status" value="1"/>
</dbReference>
<proteinExistence type="inferred from homology"/>
<dbReference type="InterPro" id="IPR001505">
    <property type="entry name" value="Copper_CuA"/>
</dbReference>